<keyword evidence="1" id="KW-0732">Signal</keyword>
<reference evidence="2 3" key="1">
    <citation type="journal article" date="2011" name="BMC Genomics">
        <title>Genomic insights into an obligate epibiotic bacterial predator: Micavibrio aeruginosavorus ARL-13.</title>
        <authorList>
            <person name="Wang Z."/>
            <person name="Kadouri D."/>
            <person name="Wu M."/>
        </authorList>
    </citation>
    <scope>NUCLEOTIDE SEQUENCE [LARGE SCALE GENOMIC DNA]</scope>
    <source>
        <strain evidence="2 3">ARL-13</strain>
    </source>
</reference>
<organism evidence="2 3">
    <name type="scientific">Micavibrio aeruginosavorus (strain ARL-13)</name>
    <dbReference type="NCBI Taxonomy" id="856793"/>
    <lineage>
        <taxon>Bacteria</taxon>
        <taxon>Pseudomonadati</taxon>
        <taxon>Bdellovibrionota</taxon>
        <taxon>Bdellovibrionia</taxon>
        <taxon>Bdellovibrionales</taxon>
        <taxon>Pseudobdellovibrionaceae</taxon>
        <taxon>Micavibrio</taxon>
    </lineage>
</organism>
<accession>G2KSF4</accession>
<dbReference type="RefSeq" id="WP_014102461.1">
    <property type="nucleotide sequence ID" value="NC_016026.1"/>
</dbReference>
<proteinExistence type="predicted"/>
<evidence type="ECO:0000313" key="2">
    <source>
        <dbReference type="EMBL" id="AEP09238.1"/>
    </source>
</evidence>
<dbReference type="STRING" id="856793.MICA_905"/>
<protein>
    <submittedName>
        <fullName evidence="2">Uncharacterized protein</fullName>
    </submittedName>
</protein>
<dbReference type="AlphaFoldDB" id="G2KSF4"/>
<dbReference type="eggNOG" id="ENOG502ZVFV">
    <property type="taxonomic scope" value="Bacteria"/>
</dbReference>
<keyword evidence="3" id="KW-1185">Reference proteome</keyword>
<dbReference type="HOGENOM" id="CLU_363235_0_0_5"/>
<dbReference type="EMBL" id="CP002382">
    <property type="protein sequence ID" value="AEP09238.1"/>
    <property type="molecule type" value="Genomic_DNA"/>
</dbReference>
<sequence>MSMRIFVSAFLSCVVLCVMAMPVYAAETVKDYPTKATPYVLDEYSRDKSSLTVTFSGEQGGNAKAKVYCGAPLGGKWSAVDKDVTGACYDFNFCYDVPTRDVASIKATHLSGKTITSQTIKANTQGQVTNLCYQVIKKATAADVVTVDKSKCTNALLSSNEEKAKQVCAIDEENQVTGLTGDDMLKMYSADGFSSNGAFIDHAGIAQTDNNRMKWIERESAYRADDSVMIPSGPAGSFADYKDFVRNPPSGVVKAEQACYPTTVTLCAGSPPPSPEPPVNGLCGSANGGTYKDIASIHDSARCYVGIPTAITQSGGKFVWSCKGIPSTEGTDSCSANVQSTNIVRPEPPPAGETAPPSNYCFFHVSGMLIGKDPVPMWFSQIGVTDFASNMVGPGEYAKSQPFANADAFTFDGIAIGRDTTVTIYSKPNFQGSIILHQKGPAVINNRIWASFAQAQNGWQTSTWPGEFHGQFPPSSRRYSDSDMHAWGHGTSVKVACSMPGSCASYGGEYTSQPATNTANACGAGSYSDLSDTDTSYRWACTGTDGIARTCAATKKIVLNSGECKGYTGEFSTQPASNAASGCAVGSYKDLGDTETAFRWACTGTDKIDRTCSVKKKIVVTTPGVCAVFSDTYSAQPANAGNGCTSGSYRDIADSDAAYHWGCIGTDDVEQVCGARKKQLVCRYDANNRVIQRAGYARGGSCAYKNGGTGATMNICLSGGDPKWGYLLNGACVDKSAVTVGKERYWLRNVSCGLGETIWFKEYEICRWE</sequence>
<feature type="chain" id="PRO_5003432256" evidence="1">
    <location>
        <begin position="26"/>
        <end position="769"/>
    </location>
</feature>
<dbReference type="Proteomes" id="UP000009286">
    <property type="component" value="Chromosome"/>
</dbReference>
<gene>
    <name evidence="2" type="ordered locus">MICA_905</name>
</gene>
<feature type="signal peptide" evidence="1">
    <location>
        <begin position="1"/>
        <end position="25"/>
    </location>
</feature>
<name>G2KSF4_MICAA</name>
<dbReference type="KEGG" id="mai:MICA_905"/>
<evidence type="ECO:0000256" key="1">
    <source>
        <dbReference type="SAM" id="SignalP"/>
    </source>
</evidence>
<evidence type="ECO:0000313" key="3">
    <source>
        <dbReference type="Proteomes" id="UP000009286"/>
    </source>
</evidence>